<dbReference type="AlphaFoldDB" id="A0A7W6JED9"/>
<protein>
    <submittedName>
        <fullName evidence="8">RNA polymerase sigma-70 factor (ECF subfamily)</fullName>
    </submittedName>
</protein>
<dbReference type="InterPro" id="IPR039425">
    <property type="entry name" value="RNA_pol_sigma-70-like"/>
</dbReference>
<keyword evidence="2" id="KW-0805">Transcription regulation</keyword>
<dbReference type="InterPro" id="IPR013325">
    <property type="entry name" value="RNA_pol_sigma_r2"/>
</dbReference>
<accession>A0A7W6JED9</accession>
<dbReference type="PANTHER" id="PTHR43133">
    <property type="entry name" value="RNA POLYMERASE ECF-TYPE SIGMA FACTO"/>
    <property type="match status" value="1"/>
</dbReference>
<evidence type="ECO:0000259" key="6">
    <source>
        <dbReference type="Pfam" id="PF04542"/>
    </source>
</evidence>
<dbReference type="InterPro" id="IPR014284">
    <property type="entry name" value="RNA_pol_sigma-70_dom"/>
</dbReference>
<evidence type="ECO:0000256" key="4">
    <source>
        <dbReference type="ARBA" id="ARBA00023163"/>
    </source>
</evidence>
<comment type="similarity">
    <text evidence="1">Belongs to the sigma-70 factor family. ECF subfamily.</text>
</comment>
<dbReference type="GO" id="GO:0016987">
    <property type="term" value="F:sigma factor activity"/>
    <property type="evidence" value="ECO:0007669"/>
    <property type="project" value="UniProtKB-KW"/>
</dbReference>
<dbReference type="InterPro" id="IPR013249">
    <property type="entry name" value="RNA_pol_sigma70_r4_t2"/>
</dbReference>
<evidence type="ECO:0000256" key="3">
    <source>
        <dbReference type="ARBA" id="ARBA00023082"/>
    </source>
</evidence>
<dbReference type="NCBIfam" id="TIGR02937">
    <property type="entry name" value="sigma70-ECF"/>
    <property type="match status" value="1"/>
</dbReference>
<dbReference type="Pfam" id="PF08281">
    <property type="entry name" value="Sigma70_r4_2"/>
    <property type="match status" value="1"/>
</dbReference>
<gene>
    <name evidence="8" type="ORF">GGR12_002471</name>
</gene>
<dbReference type="PANTHER" id="PTHR43133:SF63">
    <property type="entry name" value="RNA POLYMERASE SIGMA FACTOR FECI-RELATED"/>
    <property type="match status" value="1"/>
</dbReference>
<feature type="domain" description="RNA polymerase sigma-70 region 2" evidence="6">
    <location>
        <begin position="18"/>
        <end position="78"/>
    </location>
</feature>
<dbReference type="SUPFAM" id="SSF88946">
    <property type="entry name" value="Sigma2 domain of RNA polymerase sigma factors"/>
    <property type="match status" value="1"/>
</dbReference>
<evidence type="ECO:0000313" key="9">
    <source>
        <dbReference type="Proteomes" id="UP000529946"/>
    </source>
</evidence>
<feature type="domain" description="RNA polymerase sigma factor 70 region 4 type 2" evidence="7">
    <location>
        <begin position="116"/>
        <end position="165"/>
    </location>
</feature>
<feature type="region of interest" description="Disordered" evidence="5">
    <location>
        <begin position="82"/>
        <end position="102"/>
    </location>
</feature>
<proteinExistence type="inferred from homology"/>
<keyword evidence="3" id="KW-0731">Sigma factor</keyword>
<evidence type="ECO:0000259" key="7">
    <source>
        <dbReference type="Pfam" id="PF08281"/>
    </source>
</evidence>
<dbReference type="GO" id="GO:0006352">
    <property type="term" value="P:DNA-templated transcription initiation"/>
    <property type="evidence" value="ECO:0007669"/>
    <property type="project" value="InterPro"/>
</dbReference>
<sequence>MNRPPSPQADGLEAVFLEMRPALVRRARAMGAGEDADDVIQDVWIRLRSTDAPIGNPQAYLFRMVYTAVLDRRRGLRRAAARDGAWNASASPPEEGQSTPADAERSLIAREALAAVEARLQALGDPGAMIFRRHRIGGETQRRIAEDLGMGLSTVEKHLRRAYAAILGLEDKDEA</sequence>
<organism evidence="8 9">
    <name type="scientific">Brevundimonas lenta</name>
    <dbReference type="NCBI Taxonomy" id="424796"/>
    <lineage>
        <taxon>Bacteria</taxon>
        <taxon>Pseudomonadati</taxon>
        <taxon>Pseudomonadota</taxon>
        <taxon>Alphaproteobacteria</taxon>
        <taxon>Caulobacterales</taxon>
        <taxon>Caulobacteraceae</taxon>
        <taxon>Brevundimonas</taxon>
    </lineage>
</organism>
<dbReference type="EMBL" id="JACIDM010000002">
    <property type="protein sequence ID" value="MBB4083605.1"/>
    <property type="molecule type" value="Genomic_DNA"/>
</dbReference>
<keyword evidence="4" id="KW-0804">Transcription</keyword>
<dbReference type="Gene3D" id="1.10.10.10">
    <property type="entry name" value="Winged helix-like DNA-binding domain superfamily/Winged helix DNA-binding domain"/>
    <property type="match status" value="1"/>
</dbReference>
<evidence type="ECO:0000256" key="1">
    <source>
        <dbReference type="ARBA" id="ARBA00010641"/>
    </source>
</evidence>
<reference evidence="8 9" key="1">
    <citation type="submission" date="2020-08" db="EMBL/GenBank/DDBJ databases">
        <title>Genomic Encyclopedia of Type Strains, Phase IV (KMG-IV): sequencing the most valuable type-strain genomes for metagenomic binning, comparative biology and taxonomic classification.</title>
        <authorList>
            <person name="Goeker M."/>
        </authorList>
    </citation>
    <scope>NUCLEOTIDE SEQUENCE [LARGE SCALE GENOMIC DNA]</scope>
    <source>
        <strain evidence="8 9">DSM 23960</strain>
    </source>
</reference>
<dbReference type="InterPro" id="IPR007627">
    <property type="entry name" value="RNA_pol_sigma70_r2"/>
</dbReference>
<dbReference type="SUPFAM" id="SSF88659">
    <property type="entry name" value="Sigma3 and sigma4 domains of RNA polymerase sigma factors"/>
    <property type="match status" value="1"/>
</dbReference>
<evidence type="ECO:0000256" key="2">
    <source>
        <dbReference type="ARBA" id="ARBA00023015"/>
    </source>
</evidence>
<evidence type="ECO:0000256" key="5">
    <source>
        <dbReference type="SAM" id="MobiDB-lite"/>
    </source>
</evidence>
<comment type="caution">
    <text evidence="8">The sequence shown here is derived from an EMBL/GenBank/DDBJ whole genome shotgun (WGS) entry which is preliminary data.</text>
</comment>
<dbReference type="Pfam" id="PF04542">
    <property type="entry name" value="Sigma70_r2"/>
    <property type="match status" value="1"/>
</dbReference>
<keyword evidence="9" id="KW-1185">Reference proteome</keyword>
<name>A0A7W6JED9_9CAUL</name>
<evidence type="ECO:0000313" key="8">
    <source>
        <dbReference type="EMBL" id="MBB4083605.1"/>
    </source>
</evidence>
<dbReference type="RefSeq" id="WP_183204682.1">
    <property type="nucleotide sequence ID" value="NZ_BAAAER010000007.1"/>
</dbReference>
<dbReference type="InterPro" id="IPR036388">
    <property type="entry name" value="WH-like_DNA-bd_sf"/>
</dbReference>
<dbReference type="GO" id="GO:0003677">
    <property type="term" value="F:DNA binding"/>
    <property type="evidence" value="ECO:0007669"/>
    <property type="project" value="InterPro"/>
</dbReference>
<dbReference type="InterPro" id="IPR013324">
    <property type="entry name" value="RNA_pol_sigma_r3/r4-like"/>
</dbReference>
<dbReference type="Gene3D" id="1.10.1740.10">
    <property type="match status" value="1"/>
</dbReference>
<dbReference type="Proteomes" id="UP000529946">
    <property type="component" value="Unassembled WGS sequence"/>
</dbReference>